<accession>D7CIZ8</accession>
<evidence type="ECO:0000313" key="2">
    <source>
        <dbReference type="Proteomes" id="UP000000378"/>
    </source>
</evidence>
<keyword evidence="2" id="KW-1185">Reference proteome</keyword>
<dbReference type="Proteomes" id="UP000000378">
    <property type="component" value="Chromosome"/>
</dbReference>
<reference evidence="1 2" key="2">
    <citation type="journal article" date="2010" name="Stand. Genomic Sci.">
        <title>Complete genome sequence of Syntrophothermus lipocalidus type strain (TGB-C1).</title>
        <authorList>
            <person name="Djao O.D."/>
            <person name="Zhang X."/>
            <person name="Lucas S."/>
            <person name="Lapidus A."/>
            <person name="Del Rio T.G."/>
            <person name="Nolan M."/>
            <person name="Tice H."/>
            <person name="Cheng J.F."/>
            <person name="Han C."/>
            <person name="Tapia R."/>
            <person name="Goodwin L."/>
            <person name="Pitluck S."/>
            <person name="Liolios K."/>
            <person name="Ivanova N."/>
            <person name="Mavromatis K."/>
            <person name="Mikhailova N."/>
            <person name="Ovchinnikova G."/>
            <person name="Pati A."/>
            <person name="Brambilla E."/>
            <person name="Chen A."/>
            <person name="Palaniappan K."/>
            <person name="Land M."/>
            <person name="Hauser L."/>
            <person name="Chang Y.J."/>
            <person name="Jeffries C.D."/>
            <person name="Rohde M."/>
            <person name="Sikorski J."/>
            <person name="Spring S."/>
            <person name="Goker M."/>
            <person name="Detter J.C."/>
            <person name="Woyke T."/>
            <person name="Bristow J."/>
            <person name="Eisen J.A."/>
            <person name="Markowitz V."/>
            <person name="Hugenholtz P."/>
            <person name="Kyrpides N.C."/>
            <person name="Klenk H.P."/>
        </authorList>
    </citation>
    <scope>NUCLEOTIDE SEQUENCE [LARGE SCALE GENOMIC DNA]</scope>
    <source>
        <strain evidence="2">DSM 12680 / TGB-C1</strain>
    </source>
</reference>
<dbReference type="OrthoDB" id="9805830at2"/>
<dbReference type="eggNOG" id="ENOG502ZH43">
    <property type="taxonomic scope" value="Bacteria"/>
</dbReference>
<gene>
    <name evidence="1" type="ordered locus">Slip_2133</name>
</gene>
<dbReference type="InterPro" id="IPR019239">
    <property type="entry name" value="VapB_antitoxin"/>
</dbReference>
<evidence type="ECO:0008006" key="3">
    <source>
        <dbReference type="Google" id="ProtNLM"/>
    </source>
</evidence>
<proteinExistence type="predicted"/>
<dbReference type="RefSeq" id="WP_013176278.1">
    <property type="nucleotide sequence ID" value="NC_014220.1"/>
</dbReference>
<reference evidence="2" key="1">
    <citation type="journal article" date="2010" name="Stand. Genomic Sci.">
        <title>Complete genome sequence of Syntrophothermus lipocalidus type strain (TGB-C1T).</title>
        <authorList>
            <consortium name="US DOE Joint Genome Institute (JGI-PGF)"/>
            <person name="Djao O."/>
            <person name="Zhang X."/>
            <person name="Lucas S."/>
            <person name="Lapidus A."/>
            <person name="Glavina Del Rio T."/>
            <person name="Nolan M."/>
            <person name="Tice H."/>
            <person name="Cheng J."/>
            <person name="Han C."/>
            <person name="Tapia R."/>
            <person name="Goodwin L."/>
            <person name="Pitluck S."/>
            <person name="Liolios K."/>
            <person name="Ivanova N."/>
            <person name="Mavromatis K."/>
            <person name="Mikhailova N."/>
            <person name="Ovchinnikova G."/>
            <person name="Pati A."/>
            <person name="Brambilla E."/>
            <person name="Chen A."/>
            <person name="Palaniappan K."/>
            <person name="Land M."/>
            <person name="Hauser L."/>
            <person name="Chang Y."/>
            <person name="Jeffries C."/>
            <person name="Rohde M."/>
            <person name="Sikorski J."/>
            <person name="Spring S."/>
            <person name="Goker M."/>
            <person name="Detter J."/>
            <person name="Woyke T."/>
            <person name="Bristow J."/>
            <person name="Eisen J."/>
            <person name="Markowitz V."/>
            <person name="Hugenholtz P."/>
            <person name="Kyrpides N."/>
            <person name="Klenk H."/>
        </authorList>
    </citation>
    <scope>NUCLEOTIDE SEQUENCE [LARGE SCALE GENOMIC DNA]</scope>
    <source>
        <strain evidence="2">DSM 12680 / TGB-C1</strain>
    </source>
</reference>
<organism evidence="1 2">
    <name type="scientific">Syntrophothermus lipocalidus (strain DSM 12680 / TGB-C1)</name>
    <dbReference type="NCBI Taxonomy" id="643648"/>
    <lineage>
        <taxon>Bacteria</taxon>
        <taxon>Bacillati</taxon>
        <taxon>Bacillota</taxon>
        <taxon>Clostridia</taxon>
        <taxon>Eubacteriales</taxon>
        <taxon>Syntrophomonadaceae</taxon>
        <taxon>Syntrophothermus</taxon>
    </lineage>
</organism>
<protein>
    <recommendedName>
        <fullName evidence="3">Type II toxin-antitoxin system VapB family antitoxin</fullName>
    </recommendedName>
</protein>
<sequence>MKTTLYVDRKLLQEAMQMAGTKGITETIDTALREFVRRKRLEKLAATLGKVDLAMSDEELGETRER</sequence>
<dbReference type="AlphaFoldDB" id="D7CIZ8"/>
<dbReference type="STRING" id="643648.Slip_2133"/>
<dbReference type="EMBL" id="CP002048">
    <property type="protein sequence ID" value="ADI02876.1"/>
    <property type="molecule type" value="Genomic_DNA"/>
</dbReference>
<dbReference type="Pfam" id="PF09957">
    <property type="entry name" value="VapB_antitoxin"/>
    <property type="match status" value="1"/>
</dbReference>
<name>D7CIZ8_SYNLT</name>
<dbReference type="HOGENOM" id="CLU_179376_3_2_9"/>
<dbReference type="KEGG" id="slp:Slip_2133"/>
<evidence type="ECO:0000313" key="1">
    <source>
        <dbReference type="EMBL" id="ADI02876.1"/>
    </source>
</evidence>